<keyword evidence="4" id="KW-1185">Reference proteome</keyword>
<dbReference type="Pfam" id="PF09836">
    <property type="entry name" value="DUF2063"/>
    <property type="match status" value="1"/>
</dbReference>
<evidence type="ECO:0000313" key="4">
    <source>
        <dbReference type="Proteomes" id="UP000318126"/>
    </source>
</evidence>
<reference evidence="4" key="1">
    <citation type="submission" date="2019-07" db="EMBL/GenBank/DDBJ databases">
        <title>Shewanella sp. YLB-08 draft genomic sequence.</title>
        <authorList>
            <person name="Yu L."/>
        </authorList>
    </citation>
    <scope>NUCLEOTIDE SEQUENCE [LARGE SCALE GENOMIC DNA]</scope>
    <source>
        <strain evidence="4">JCM 20706</strain>
    </source>
</reference>
<dbReference type="OrthoDB" id="4146344at2"/>
<dbReference type="AlphaFoldDB" id="A0A553JNU3"/>
<organism evidence="3 4">
    <name type="scientific">Shewanella hanedai</name>
    <name type="common">Alteromonas hanedai</name>
    <dbReference type="NCBI Taxonomy" id="25"/>
    <lineage>
        <taxon>Bacteria</taxon>
        <taxon>Pseudomonadati</taxon>
        <taxon>Pseudomonadota</taxon>
        <taxon>Gammaproteobacteria</taxon>
        <taxon>Alteromonadales</taxon>
        <taxon>Shewanellaceae</taxon>
        <taxon>Shewanella</taxon>
    </lineage>
</organism>
<dbReference type="InterPro" id="IPR018640">
    <property type="entry name" value="DUF2063"/>
</dbReference>
<evidence type="ECO:0000259" key="2">
    <source>
        <dbReference type="Pfam" id="PF22106"/>
    </source>
</evidence>
<gene>
    <name evidence="3" type="ORF">FN961_11910</name>
</gene>
<dbReference type="InterPro" id="IPR044922">
    <property type="entry name" value="DUF2063_N_sf"/>
</dbReference>
<dbReference type="Pfam" id="PF22106">
    <property type="entry name" value="NGO1945_C"/>
    <property type="match status" value="1"/>
</dbReference>
<feature type="domain" description="NGO1945-like C-terminal" evidence="2">
    <location>
        <begin position="141"/>
        <end position="237"/>
    </location>
</feature>
<protein>
    <submittedName>
        <fullName evidence="3">DUF2063 domain-containing protein</fullName>
    </submittedName>
</protein>
<dbReference type="RefSeq" id="WP_144040491.1">
    <property type="nucleotide sequence ID" value="NZ_BMPL01000013.1"/>
</dbReference>
<comment type="caution">
    <text evidence="3">The sequence shown here is derived from an EMBL/GenBank/DDBJ whole genome shotgun (WGS) entry which is preliminary data.</text>
</comment>
<dbReference type="Gene3D" id="3.90.930.50">
    <property type="match status" value="1"/>
</dbReference>
<proteinExistence type="predicted"/>
<name>A0A553JNU3_SHEHA</name>
<dbReference type="InterPro" id="IPR054098">
    <property type="entry name" value="NGO1945-like_C"/>
</dbReference>
<dbReference type="Gene3D" id="1.10.150.690">
    <property type="entry name" value="DUF2063"/>
    <property type="match status" value="1"/>
</dbReference>
<evidence type="ECO:0000313" key="3">
    <source>
        <dbReference type="EMBL" id="TRY14128.1"/>
    </source>
</evidence>
<dbReference type="Proteomes" id="UP000318126">
    <property type="component" value="Unassembled WGS sequence"/>
</dbReference>
<evidence type="ECO:0000259" key="1">
    <source>
        <dbReference type="Pfam" id="PF09836"/>
    </source>
</evidence>
<feature type="domain" description="Putative DNA-binding" evidence="1">
    <location>
        <begin position="5"/>
        <end position="90"/>
    </location>
</feature>
<dbReference type="EMBL" id="VKGK01000013">
    <property type="protein sequence ID" value="TRY14128.1"/>
    <property type="molecule type" value="Genomic_DNA"/>
</dbReference>
<sequence>MSFLQIQQSFIDHIKQPSSSLPEGTDARRMKVYRELFFNNMEGFISSAFPVLKTLYTKDNWLALVQTFFVEHDCETPIFIEIAQEFLVFLQTEYKFNESDPAFMLELAHYEYMELVVAVAKDNPLHKQIDTPIINQALCLSDTAKVLQYSFDVQRISDEYRPESPSDSPQFFCLYRDDEDEVIFLQLTPLSAQLLGFLSQYEAVNFDDLKEWLVSVYSNMDQNVLVQGALQLLEDLATKGVVKDLSLIKHAGI</sequence>
<accession>A0A553JNU3</accession>